<sequence>MQHGSIYLINPCVLPYNGSHNLEYKGDGFKIDIQCCAPGATDYFFDTWIKNFAHVGYFIDQPSLPNPWIRMPESASPFMTSLLCPNLRFKPLPWILLCDSVFPALTLFLFPDYCLLLSHWVCRPDSSCGVSLLLPDHHAEEPKFSFLILSQILKSSRSTMN</sequence>
<reference evidence="1 2" key="1">
    <citation type="submission" date="2021-06" db="EMBL/GenBank/DDBJ databases">
        <authorList>
            <person name="Palmer J.M."/>
        </authorList>
    </citation>
    <scope>NUCLEOTIDE SEQUENCE [LARGE SCALE GENOMIC DNA]</scope>
    <source>
        <strain evidence="1 2">AS_MEX2019</strain>
        <tissue evidence="1">Muscle</tissue>
    </source>
</reference>
<comment type="caution">
    <text evidence="1">The sequence shown here is derived from an EMBL/GenBank/DDBJ whole genome shotgun (WGS) entry which is preliminary data.</text>
</comment>
<name>A0ABV0ZA18_9TELE</name>
<dbReference type="Proteomes" id="UP001469553">
    <property type="component" value="Unassembled WGS sequence"/>
</dbReference>
<evidence type="ECO:0000313" key="1">
    <source>
        <dbReference type="EMBL" id="MEQ2303053.1"/>
    </source>
</evidence>
<protein>
    <submittedName>
        <fullName evidence="1">Uncharacterized protein</fullName>
    </submittedName>
</protein>
<proteinExistence type="predicted"/>
<evidence type="ECO:0000313" key="2">
    <source>
        <dbReference type="Proteomes" id="UP001469553"/>
    </source>
</evidence>
<gene>
    <name evidence="1" type="ORF">AMECASPLE_012818</name>
</gene>
<organism evidence="1 2">
    <name type="scientific">Ameca splendens</name>
    <dbReference type="NCBI Taxonomy" id="208324"/>
    <lineage>
        <taxon>Eukaryota</taxon>
        <taxon>Metazoa</taxon>
        <taxon>Chordata</taxon>
        <taxon>Craniata</taxon>
        <taxon>Vertebrata</taxon>
        <taxon>Euteleostomi</taxon>
        <taxon>Actinopterygii</taxon>
        <taxon>Neopterygii</taxon>
        <taxon>Teleostei</taxon>
        <taxon>Neoteleostei</taxon>
        <taxon>Acanthomorphata</taxon>
        <taxon>Ovalentaria</taxon>
        <taxon>Atherinomorphae</taxon>
        <taxon>Cyprinodontiformes</taxon>
        <taxon>Goodeidae</taxon>
        <taxon>Ameca</taxon>
    </lineage>
</organism>
<keyword evidence="2" id="KW-1185">Reference proteome</keyword>
<accession>A0ABV0ZA18</accession>
<dbReference type="EMBL" id="JAHRIP010057246">
    <property type="protein sequence ID" value="MEQ2303053.1"/>
    <property type="molecule type" value="Genomic_DNA"/>
</dbReference>